<dbReference type="Proteomes" id="UP000474802">
    <property type="component" value="Unassembled WGS sequence"/>
</dbReference>
<name>A0A6M1SPL5_9HYPH</name>
<feature type="domain" description="HNH nuclease" evidence="1">
    <location>
        <begin position="185"/>
        <end position="244"/>
    </location>
</feature>
<dbReference type="Pfam" id="PF26348">
    <property type="entry name" value="SRA_ScoMcrA"/>
    <property type="match status" value="1"/>
</dbReference>
<organism evidence="2 3">
    <name type="scientific">Devosia aurantiaca</name>
    <dbReference type="NCBI Taxonomy" id="2714858"/>
    <lineage>
        <taxon>Bacteria</taxon>
        <taxon>Pseudomonadati</taxon>
        <taxon>Pseudomonadota</taxon>
        <taxon>Alphaproteobacteria</taxon>
        <taxon>Hyphomicrobiales</taxon>
        <taxon>Devosiaceae</taxon>
        <taxon>Devosia</taxon>
    </lineage>
</organism>
<dbReference type="GO" id="GO:0003676">
    <property type="term" value="F:nucleic acid binding"/>
    <property type="evidence" value="ECO:0007669"/>
    <property type="project" value="InterPro"/>
</dbReference>
<reference evidence="2 3" key="2">
    <citation type="submission" date="2020-03" db="EMBL/GenBank/DDBJ databases">
        <title>Devosia chinhatensis sp. nov., isolated from a hexachlorocyclohexane (HCH) dump site in India.</title>
        <authorList>
            <person name="Kumar M."/>
            <person name="Lal R."/>
        </authorList>
    </citation>
    <scope>NUCLEOTIDE SEQUENCE [LARGE SCALE GENOMIC DNA]</scope>
    <source>
        <strain evidence="2 3">H239</strain>
    </source>
</reference>
<dbReference type="InterPro" id="IPR003615">
    <property type="entry name" value="HNH_nuc"/>
</dbReference>
<keyword evidence="3" id="KW-1185">Reference proteome</keyword>
<evidence type="ECO:0000313" key="2">
    <source>
        <dbReference type="EMBL" id="NGP19158.1"/>
    </source>
</evidence>
<dbReference type="InterPro" id="IPR058712">
    <property type="entry name" value="SRA_ScoMcrA"/>
</dbReference>
<sequence>MSYGFEKGRSYNRRQDIHARFGGSQQSGIIPAPAHNVIFIMSGARGPEYGYDDEVLEDGTVLYFGEGQRGHQQYIRGNRAIGDHAADGRSLLLFHKRYPQRDIIFVGEMVCESFEWRQGRDADGAMRQVIVFHLRHIDSIVEQVEATAPILDDLGALRALAYAAAGVREPMTGNKPRTIYERSADVRNYVLARARGTCEGCGAPAPFVRRDGSHYLEPHHIRRVSDGGPDHPAFVIGLCPNCHRRVHAGIDGASYNTSLLARMPAIETKL</sequence>
<dbReference type="AlphaFoldDB" id="A0A6M1SPL5"/>
<accession>A0A6M1SPL5</accession>
<dbReference type="GO" id="GO:0008270">
    <property type="term" value="F:zinc ion binding"/>
    <property type="evidence" value="ECO:0007669"/>
    <property type="project" value="InterPro"/>
</dbReference>
<dbReference type="EMBL" id="JAALFG010000004">
    <property type="protein sequence ID" value="NGP19158.1"/>
    <property type="molecule type" value="Genomic_DNA"/>
</dbReference>
<comment type="caution">
    <text evidence="2">The sequence shown here is derived from an EMBL/GenBank/DDBJ whole genome shotgun (WGS) entry which is preliminary data.</text>
</comment>
<dbReference type="Gene3D" id="1.10.30.50">
    <property type="match status" value="1"/>
</dbReference>
<keyword evidence="2" id="KW-0378">Hydrolase</keyword>
<dbReference type="Pfam" id="PF01844">
    <property type="entry name" value="HNH"/>
    <property type="match status" value="1"/>
</dbReference>
<evidence type="ECO:0000259" key="1">
    <source>
        <dbReference type="SMART" id="SM00507"/>
    </source>
</evidence>
<reference evidence="2 3" key="1">
    <citation type="submission" date="2020-02" db="EMBL/GenBank/DDBJ databases">
        <authorList>
            <person name="Khan S.A."/>
            <person name="Jeon C.O."/>
            <person name="Chun B.H."/>
        </authorList>
    </citation>
    <scope>NUCLEOTIDE SEQUENCE [LARGE SCALE GENOMIC DNA]</scope>
    <source>
        <strain evidence="2 3">H239</strain>
    </source>
</reference>
<dbReference type="CDD" id="cd00085">
    <property type="entry name" value="HNHc"/>
    <property type="match status" value="1"/>
</dbReference>
<dbReference type="SMART" id="SM00507">
    <property type="entry name" value="HNHc"/>
    <property type="match status" value="1"/>
</dbReference>
<gene>
    <name evidence="2" type="ORF">G5575_17295</name>
</gene>
<protein>
    <submittedName>
        <fullName evidence="2">HNH endonuclease</fullName>
    </submittedName>
</protein>
<keyword evidence="2" id="KW-0540">Nuclease</keyword>
<dbReference type="GO" id="GO:0004519">
    <property type="term" value="F:endonuclease activity"/>
    <property type="evidence" value="ECO:0007669"/>
    <property type="project" value="UniProtKB-KW"/>
</dbReference>
<dbReference type="RefSeq" id="WP_164535396.1">
    <property type="nucleotide sequence ID" value="NZ_JAALFG010000004.1"/>
</dbReference>
<dbReference type="InterPro" id="IPR002711">
    <property type="entry name" value="HNH"/>
</dbReference>
<keyword evidence="2" id="KW-0255">Endonuclease</keyword>
<evidence type="ECO:0000313" key="3">
    <source>
        <dbReference type="Proteomes" id="UP000474802"/>
    </source>
</evidence>
<proteinExistence type="predicted"/>